<feature type="binding site" evidence="5">
    <location>
        <begin position="332"/>
        <end position="336"/>
    </location>
    <ligand>
        <name>FMN</name>
        <dbReference type="ChEBI" id="CHEBI:58210"/>
    </ligand>
</feature>
<keyword evidence="9" id="KW-1185">Reference proteome</keyword>
<feature type="binding site" evidence="5">
    <location>
        <position position="138"/>
    </location>
    <ligand>
        <name>glyoxylate</name>
        <dbReference type="ChEBI" id="CHEBI:36655"/>
    </ligand>
</feature>
<dbReference type="InterPro" id="IPR012133">
    <property type="entry name" value="Alpha-hydoxy_acid_DH_FMN"/>
</dbReference>
<feature type="active site" description="Proton acceptor" evidence="4">
    <location>
        <position position="301"/>
    </location>
</feature>
<feature type="binding site" evidence="5">
    <location>
        <position position="164"/>
    </location>
    <ligand>
        <name>FMN</name>
        <dbReference type="ChEBI" id="CHEBI:58210"/>
    </ligand>
</feature>
<dbReference type="GO" id="GO:0016491">
    <property type="term" value="F:oxidoreductase activity"/>
    <property type="evidence" value="ECO:0007669"/>
    <property type="project" value="UniProtKB-KW"/>
</dbReference>
<evidence type="ECO:0000256" key="2">
    <source>
        <dbReference type="ARBA" id="ARBA00023002"/>
    </source>
</evidence>
<dbReference type="PANTHER" id="PTHR10578">
    <property type="entry name" value="S -2-HYDROXY-ACID OXIDASE-RELATED"/>
    <property type="match status" value="1"/>
</dbReference>
<dbReference type="GO" id="GO:0010181">
    <property type="term" value="F:FMN binding"/>
    <property type="evidence" value="ECO:0007669"/>
    <property type="project" value="InterPro"/>
</dbReference>
<feature type="binding site" evidence="5">
    <location>
        <position position="31"/>
    </location>
    <ligand>
        <name>glyoxylate</name>
        <dbReference type="ChEBI" id="CHEBI:36655"/>
    </ligand>
</feature>
<feature type="binding site" evidence="5">
    <location>
        <position position="277"/>
    </location>
    <ligand>
        <name>FMN</name>
        <dbReference type="ChEBI" id="CHEBI:58210"/>
    </ligand>
</feature>
<keyword evidence="2" id="KW-0560">Oxidoreductase</keyword>
<feature type="binding site" evidence="5">
    <location>
        <begin position="84"/>
        <end position="86"/>
    </location>
    <ligand>
        <name>FMN</name>
        <dbReference type="ChEBI" id="CHEBI:58210"/>
    </ligand>
</feature>
<dbReference type="CDD" id="cd02809">
    <property type="entry name" value="alpha_hydroxyacid_oxid_FMN"/>
    <property type="match status" value="1"/>
</dbReference>
<dbReference type="PIRSF" id="PIRSF000138">
    <property type="entry name" value="Al-hdrx_acd_dh"/>
    <property type="match status" value="1"/>
</dbReference>
<keyword evidence="5" id="KW-0288">FMN</keyword>
<dbReference type="Pfam" id="PF01070">
    <property type="entry name" value="FMN_dh"/>
    <property type="match status" value="1"/>
</dbReference>
<dbReference type="InterPro" id="IPR037396">
    <property type="entry name" value="FMN_HAD"/>
</dbReference>
<evidence type="ECO:0000259" key="7">
    <source>
        <dbReference type="PROSITE" id="PS51349"/>
    </source>
</evidence>
<evidence type="ECO:0000256" key="4">
    <source>
        <dbReference type="PIRSR" id="PIRSR000138-1"/>
    </source>
</evidence>
<evidence type="ECO:0000256" key="3">
    <source>
        <dbReference type="ARBA" id="ARBA00024042"/>
    </source>
</evidence>
<dbReference type="PANTHER" id="PTHR10578:SF149">
    <property type="entry name" value="2-HYDROXYACID OXIDASE 2"/>
    <property type="match status" value="1"/>
</dbReference>
<feature type="region of interest" description="Disordered" evidence="6">
    <location>
        <begin position="196"/>
        <end position="238"/>
    </location>
</feature>
<evidence type="ECO:0000256" key="5">
    <source>
        <dbReference type="PIRSR" id="PIRSR000138-2"/>
    </source>
</evidence>
<comment type="similarity">
    <text evidence="3">Belongs to the FMN-dependent alpha-hydroxy acid dehydrogenase family.</text>
</comment>
<accession>A0AAE0WNE0</accession>
<dbReference type="PROSITE" id="PS00557">
    <property type="entry name" value="FMN_HYDROXY_ACID_DH_1"/>
    <property type="match status" value="1"/>
</dbReference>
<dbReference type="InterPro" id="IPR000262">
    <property type="entry name" value="FMN-dep_DH"/>
</dbReference>
<sequence>MAQGDHDLNCLNIDDLEKLAYTRMDKMTRDYYNEGADSGSTLLENLKAYEKYRIRPRVLRDVSIIVTTTTIFGHKNAVPIGVAPTAMQRLAHSDGELATARACKKKGIAMGLSSFATTSLEDVAKECDGVVPNVLQLYLFEERAHSKKLIARAKKAGFKAVFLTVDTPYLGRRNAEIKNQFKLPSHFKIENFACEEDDEEQGADGGNPRTDNLPANTSAKRKAKKGSKAGYTDGESRVLPTGPITFHTHAANPTLSWEKDIEWLKQECCPEMEVWVKGIATAEDAILALHHQVRGIVVSNHGGRQLNGALATLDALPEVVEAIQGKIPVHVDGGIRHGTDVFKALALGADFVWVGRPALWGLAYKGQEGVELMLKLLSEEFRLCMALAGVTKVQDIAKEYLVKIDKSGFVSKL</sequence>
<dbReference type="AlphaFoldDB" id="A0AAE0WNE0"/>
<feature type="binding site" evidence="5">
    <location>
        <position position="304"/>
    </location>
    <ligand>
        <name>glyoxylate</name>
        <dbReference type="ChEBI" id="CHEBI:36655"/>
    </ligand>
</feature>
<comment type="cofactor">
    <cofactor evidence="1">
        <name>FMN</name>
        <dbReference type="ChEBI" id="CHEBI:58210"/>
    </cofactor>
</comment>
<feature type="binding site" evidence="5">
    <location>
        <position position="301"/>
    </location>
    <ligand>
        <name>glyoxylate</name>
        <dbReference type="ChEBI" id="CHEBI:36655"/>
    </ligand>
</feature>
<name>A0AAE0WNE0_9PEZI</name>
<evidence type="ECO:0000313" key="9">
    <source>
        <dbReference type="Proteomes" id="UP001274830"/>
    </source>
</evidence>
<reference evidence="8" key="1">
    <citation type="submission" date="2023-07" db="EMBL/GenBank/DDBJ databases">
        <title>Black Yeasts Isolated from many extreme environments.</title>
        <authorList>
            <person name="Coleine C."/>
            <person name="Stajich J.E."/>
            <person name="Selbmann L."/>
        </authorList>
    </citation>
    <scope>NUCLEOTIDE SEQUENCE</scope>
    <source>
        <strain evidence="8">CCFEE 5485</strain>
    </source>
</reference>
<comment type="caution">
    <text evidence="8">The sequence shown here is derived from an EMBL/GenBank/DDBJ whole genome shotgun (WGS) entry which is preliminary data.</text>
</comment>
<feature type="binding site" evidence="5">
    <location>
        <position position="136"/>
    </location>
    <ligand>
        <name>FMN</name>
        <dbReference type="ChEBI" id="CHEBI:58210"/>
    </ligand>
</feature>
<dbReference type="InterPro" id="IPR013785">
    <property type="entry name" value="Aldolase_TIM"/>
</dbReference>
<dbReference type="PROSITE" id="PS51349">
    <property type="entry name" value="FMN_HYDROXY_ACID_DH_2"/>
    <property type="match status" value="1"/>
</dbReference>
<evidence type="ECO:0000313" key="8">
    <source>
        <dbReference type="EMBL" id="KAK3674896.1"/>
    </source>
</evidence>
<feature type="binding site" evidence="5">
    <location>
        <position position="113"/>
    </location>
    <ligand>
        <name>FMN</name>
        <dbReference type="ChEBI" id="CHEBI:58210"/>
    </ligand>
</feature>
<dbReference type="Gene3D" id="3.20.20.70">
    <property type="entry name" value="Aldolase class I"/>
    <property type="match status" value="1"/>
</dbReference>
<dbReference type="EMBL" id="JAUTXT010000017">
    <property type="protein sequence ID" value="KAK3674896.1"/>
    <property type="molecule type" value="Genomic_DNA"/>
</dbReference>
<dbReference type="InterPro" id="IPR008259">
    <property type="entry name" value="FMN_hydac_DH_AS"/>
</dbReference>
<dbReference type="Proteomes" id="UP001274830">
    <property type="component" value="Unassembled WGS sequence"/>
</dbReference>
<evidence type="ECO:0000256" key="6">
    <source>
        <dbReference type="SAM" id="MobiDB-lite"/>
    </source>
</evidence>
<feature type="binding site" evidence="5">
    <location>
        <position position="173"/>
    </location>
    <ligand>
        <name>glyoxylate</name>
        <dbReference type="ChEBI" id="CHEBI:36655"/>
    </ligand>
</feature>
<gene>
    <name evidence="8" type="ORF">LTR78_005240</name>
</gene>
<keyword evidence="5" id="KW-0285">Flavoprotein</keyword>
<protein>
    <recommendedName>
        <fullName evidence="7">FMN hydroxy acid dehydrogenase domain-containing protein</fullName>
    </recommendedName>
</protein>
<organism evidence="8 9">
    <name type="scientific">Recurvomyces mirabilis</name>
    <dbReference type="NCBI Taxonomy" id="574656"/>
    <lineage>
        <taxon>Eukaryota</taxon>
        <taxon>Fungi</taxon>
        <taxon>Dikarya</taxon>
        <taxon>Ascomycota</taxon>
        <taxon>Pezizomycotina</taxon>
        <taxon>Dothideomycetes</taxon>
        <taxon>Dothideomycetidae</taxon>
        <taxon>Mycosphaerellales</taxon>
        <taxon>Teratosphaeriaceae</taxon>
        <taxon>Recurvomyces</taxon>
    </lineage>
</organism>
<evidence type="ECO:0000256" key="1">
    <source>
        <dbReference type="ARBA" id="ARBA00001917"/>
    </source>
</evidence>
<feature type="domain" description="FMN hydroxy acid dehydrogenase" evidence="7">
    <location>
        <begin position="5"/>
        <end position="406"/>
    </location>
</feature>
<feature type="binding site" evidence="5">
    <location>
        <begin position="355"/>
        <end position="356"/>
    </location>
    <ligand>
        <name>FMN</name>
        <dbReference type="ChEBI" id="CHEBI:58210"/>
    </ligand>
</feature>
<feature type="binding site" evidence="5">
    <location>
        <position position="299"/>
    </location>
    <ligand>
        <name>FMN</name>
        <dbReference type="ChEBI" id="CHEBI:58210"/>
    </ligand>
</feature>
<dbReference type="SUPFAM" id="SSF51395">
    <property type="entry name" value="FMN-linked oxidoreductases"/>
    <property type="match status" value="1"/>
</dbReference>
<proteinExistence type="inferred from homology"/>